<evidence type="ECO:0000313" key="2">
    <source>
        <dbReference type="Proteomes" id="UP001341840"/>
    </source>
</evidence>
<proteinExistence type="predicted"/>
<name>A0ABU6Z4K2_9FABA</name>
<organism evidence="1 2">
    <name type="scientific">Stylosanthes scabra</name>
    <dbReference type="NCBI Taxonomy" id="79078"/>
    <lineage>
        <taxon>Eukaryota</taxon>
        <taxon>Viridiplantae</taxon>
        <taxon>Streptophyta</taxon>
        <taxon>Embryophyta</taxon>
        <taxon>Tracheophyta</taxon>
        <taxon>Spermatophyta</taxon>
        <taxon>Magnoliopsida</taxon>
        <taxon>eudicotyledons</taxon>
        <taxon>Gunneridae</taxon>
        <taxon>Pentapetalae</taxon>
        <taxon>rosids</taxon>
        <taxon>fabids</taxon>
        <taxon>Fabales</taxon>
        <taxon>Fabaceae</taxon>
        <taxon>Papilionoideae</taxon>
        <taxon>50 kb inversion clade</taxon>
        <taxon>dalbergioids sensu lato</taxon>
        <taxon>Dalbergieae</taxon>
        <taxon>Pterocarpus clade</taxon>
        <taxon>Stylosanthes</taxon>
    </lineage>
</organism>
<accession>A0ABU6Z4K2</accession>
<dbReference type="EMBL" id="JASCZI010271903">
    <property type="protein sequence ID" value="MED6217194.1"/>
    <property type="molecule type" value="Genomic_DNA"/>
</dbReference>
<protein>
    <submittedName>
        <fullName evidence="1">Uncharacterized protein</fullName>
    </submittedName>
</protein>
<comment type="caution">
    <text evidence="1">The sequence shown here is derived from an EMBL/GenBank/DDBJ whole genome shotgun (WGS) entry which is preliminary data.</text>
</comment>
<evidence type="ECO:0000313" key="1">
    <source>
        <dbReference type="EMBL" id="MED6217194.1"/>
    </source>
</evidence>
<reference evidence="1 2" key="1">
    <citation type="journal article" date="2023" name="Plants (Basel)">
        <title>Bridging the Gap: Combining Genomics and Transcriptomics Approaches to Understand Stylosanthes scabra, an Orphan Legume from the Brazilian Caatinga.</title>
        <authorList>
            <person name="Ferreira-Neto J.R.C."/>
            <person name="da Silva M.D."/>
            <person name="Binneck E."/>
            <person name="de Melo N.F."/>
            <person name="da Silva R.H."/>
            <person name="de Melo A.L.T.M."/>
            <person name="Pandolfi V."/>
            <person name="Bustamante F.O."/>
            <person name="Brasileiro-Vidal A.C."/>
            <person name="Benko-Iseppon A.M."/>
        </authorList>
    </citation>
    <scope>NUCLEOTIDE SEQUENCE [LARGE SCALE GENOMIC DNA]</scope>
    <source>
        <tissue evidence="1">Leaves</tissue>
    </source>
</reference>
<gene>
    <name evidence="1" type="ORF">PIB30_015528</name>
</gene>
<dbReference type="Proteomes" id="UP001341840">
    <property type="component" value="Unassembled WGS sequence"/>
</dbReference>
<sequence>MLEDVKHASQIGEAVTNNGQWHLIHQFRHLGQRIEEVSDETRPERARATEAASLKFDAIQSSLTQIMHKQSRSRSPSGGFCHGSKLRVPDDKQICIAAIHMTGPTISWFQMSQRSALSVLGINSREQPSWNLPPDALKDCFISGLQADIRREVKAACPPSLMRALTMA</sequence>
<keyword evidence="2" id="KW-1185">Reference proteome</keyword>